<dbReference type="Gene3D" id="1.10.555.10">
    <property type="entry name" value="Rho GTPase activation protein"/>
    <property type="match status" value="1"/>
</dbReference>
<keyword evidence="4" id="KW-1185">Reference proteome</keyword>
<dbReference type="InterPro" id="IPR000198">
    <property type="entry name" value="RhoGAP_dom"/>
</dbReference>
<dbReference type="InterPro" id="IPR047165">
    <property type="entry name" value="RHG17/44/SH3BP1-like"/>
</dbReference>
<dbReference type="GO" id="GO:0007165">
    <property type="term" value="P:signal transduction"/>
    <property type="evidence" value="ECO:0007669"/>
    <property type="project" value="InterPro"/>
</dbReference>
<name>A0A673JBF7_9TELE</name>
<protein>
    <recommendedName>
        <fullName evidence="2">Rho-GAP domain-containing protein</fullName>
    </recommendedName>
</protein>
<feature type="domain" description="Rho-GAP" evidence="2">
    <location>
        <begin position="1"/>
        <end position="155"/>
    </location>
</feature>
<dbReference type="Proteomes" id="UP000472270">
    <property type="component" value="Unassembled WGS sequence"/>
</dbReference>
<dbReference type="SUPFAM" id="SSF48350">
    <property type="entry name" value="GTPase activation domain, GAP"/>
    <property type="match status" value="1"/>
</dbReference>
<dbReference type="Ensembl" id="ENSSRHT00000048652.1">
    <property type="protein sequence ID" value="ENSSRHP00000047323.1"/>
    <property type="gene ID" value="ENSSRHG00000023880.1"/>
</dbReference>
<dbReference type="PANTHER" id="PTHR14130:SF12">
    <property type="entry name" value="BARGIN-RELATED"/>
    <property type="match status" value="1"/>
</dbReference>
<dbReference type="GO" id="GO:0005096">
    <property type="term" value="F:GTPase activator activity"/>
    <property type="evidence" value="ECO:0007669"/>
    <property type="project" value="UniProtKB-KW"/>
</dbReference>
<evidence type="ECO:0000313" key="3">
    <source>
        <dbReference type="Ensembl" id="ENSSRHP00000047323.1"/>
    </source>
</evidence>
<dbReference type="PANTHER" id="PTHR14130">
    <property type="entry name" value="3BP-1 RELATED RHOGAP"/>
    <property type="match status" value="1"/>
</dbReference>
<dbReference type="GO" id="GO:0032956">
    <property type="term" value="P:regulation of actin cytoskeleton organization"/>
    <property type="evidence" value="ECO:0007669"/>
    <property type="project" value="TreeGrafter"/>
</dbReference>
<proteinExistence type="predicted"/>
<dbReference type="AlphaFoldDB" id="A0A673JBF7"/>
<evidence type="ECO:0000256" key="1">
    <source>
        <dbReference type="ARBA" id="ARBA00022468"/>
    </source>
</evidence>
<dbReference type="Pfam" id="PF00620">
    <property type="entry name" value="RhoGAP"/>
    <property type="match status" value="1"/>
</dbReference>
<keyword evidence="1" id="KW-0343">GTPase activation</keyword>
<dbReference type="InterPro" id="IPR008936">
    <property type="entry name" value="Rho_GTPase_activation_prot"/>
</dbReference>
<reference evidence="3" key="1">
    <citation type="submission" date="2025-08" db="UniProtKB">
        <authorList>
            <consortium name="Ensembl"/>
        </authorList>
    </citation>
    <scope>IDENTIFICATION</scope>
</reference>
<evidence type="ECO:0000259" key="2">
    <source>
        <dbReference type="PROSITE" id="PS50238"/>
    </source>
</evidence>
<organism evidence="3 4">
    <name type="scientific">Sinocyclocheilus rhinocerous</name>
    <dbReference type="NCBI Taxonomy" id="307959"/>
    <lineage>
        <taxon>Eukaryota</taxon>
        <taxon>Metazoa</taxon>
        <taxon>Chordata</taxon>
        <taxon>Craniata</taxon>
        <taxon>Vertebrata</taxon>
        <taxon>Euteleostomi</taxon>
        <taxon>Actinopterygii</taxon>
        <taxon>Neopterygii</taxon>
        <taxon>Teleostei</taxon>
        <taxon>Ostariophysi</taxon>
        <taxon>Cypriniformes</taxon>
        <taxon>Cyprinidae</taxon>
        <taxon>Cyprininae</taxon>
        <taxon>Sinocyclocheilus</taxon>
    </lineage>
</organism>
<dbReference type="PROSITE" id="PS50238">
    <property type="entry name" value="RHOGAP"/>
    <property type="match status" value="1"/>
</dbReference>
<dbReference type="GO" id="GO:0035020">
    <property type="term" value="P:regulation of Rac protein signal transduction"/>
    <property type="evidence" value="ECO:0007669"/>
    <property type="project" value="TreeGrafter"/>
</dbReference>
<sequence>MLLRTGLREEGLFRLAAAASVVKKLKSCLDSGTVDQNEFSYDPHAVAGALKCYLRELPEPLMTFELYNDWFKAAAEKETDEKLKQLRTVLQKLPTENYNNLSYNINVSVLNFKCLNPQALNISNLQAFNFDRILLKCCKLFLTKTLEIIQMGKKR</sequence>
<evidence type="ECO:0000313" key="4">
    <source>
        <dbReference type="Proteomes" id="UP000472270"/>
    </source>
</evidence>
<dbReference type="GO" id="GO:0005829">
    <property type="term" value="C:cytosol"/>
    <property type="evidence" value="ECO:0007669"/>
    <property type="project" value="TreeGrafter"/>
</dbReference>
<reference evidence="3" key="2">
    <citation type="submission" date="2025-09" db="UniProtKB">
        <authorList>
            <consortium name="Ensembl"/>
        </authorList>
    </citation>
    <scope>IDENTIFICATION</scope>
</reference>
<accession>A0A673JBF7</accession>
<dbReference type="SMART" id="SM00324">
    <property type="entry name" value="RhoGAP"/>
    <property type="match status" value="1"/>
</dbReference>